<keyword evidence="4" id="KW-1185">Reference proteome</keyword>
<dbReference type="OrthoDB" id="2561286at2759"/>
<feature type="signal peptide" evidence="2">
    <location>
        <begin position="1"/>
        <end position="21"/>
    </location>
</feature>
<sequence>MKFFITSLIFTLSLLVPSITALEPGDVPVNVAVRMVNGELRHFYEKDETEYYRKRDEVADAELAKRQDPESDLYPVSNDGSGVKAFSGAGAA</sequence>
<keyword evidence="2" id="KW-0732">Signal</keyword>
<feature type="region of interest" description="Disordered" evidence="1">
    <location>
        <begin position="62"/>
        <end position="92"/>
    </location>
</feature>
<dbReference type="AlphaFoldDB" id="A0A1B9IV10"/>
<dbReference type="EMBL" id="KI669460">
    <property type="protein sequence ID" value="OCF59382.1"/>
    <property type="molecule type" value="Genomic_DNA"/>
</dbReference>
<evidence type="ECO:0000256" key="2">
    <source>
        <dbReference type="SAM" id="SignalP"/>
    </source>
</evidence>
<evidence type="ECO:0000256" key="1">
    <source>
        <dbReference type="SAM" id="MobiDB-lite"/>
    </source>
</evidence>
<name>A0A1B9IV10_9TREE</name>
<gene>
    <name evidence="3" type="ORF">L486_02047</name>
</gene>
<proteinExistence type="predicted"/>
<evidence type="ECO:0000313" key="4">
    <source>
        <dbReference type="Proteomes" id="UP000092583"/>
    </source>
</evidence>
<feature type="chain" id="PRO_5008628925" evidence="2">
    <location>
        <begin position="22"/>
        <end position="92"/>
    </location>
</feature>
<reference evidence="3 4" key="1">
    <citation type="submission" date="2013-07" db="EMBL/GenBank/DDBJ databases">
        <title>The Genome Sequence of Kwoniella mangroviensis CBS10435.</title>
        <authorList>
            <consortium name="The Broad Institute Genome Sequencing Platform"/>
            <person name="Cuomo C."/>
            <person name="Litvintseva A."/>
            <person name="Chen Y."/>
            <person name="Heitman J."/>
            <person name="Sun S."/>
            <person name="Springer D."/>
            <person name="Dromer F."/>
            <person name="Young S.K."/>
            <person name="Zeng Q."/>
            <person name="Gargeya S."/>
            <person name="Fitzgerald M."/>
            <person name="Abouelleil A."/>
            <person name="Alvarado L."/>
            <person name="Berlin A.M."/>
            <person name="Chapman S.B."/>
            <person name="Dewar J."/>
            <person name="Goldberg J."/>
            <person name="Griggs A."/>
            <person name="Gujja S."/>
            <person name="Hansen M."/>
            <person name="Howarth C."/>
            <person name="Imamovic A."/>
            <person name="Larimer J."/>
            <person name="McCowan C."/>
            <person name="Murphy C."/>
            <person name="Pearson M."/>
            <person name="Priest M."/>
            <person name="Roberts A."/>
            <person name="Saif S."/>
            <person name="Shea T."/>
            <person name="Sykes S."/>
            <person name="Wortman J."/>
            <person name="Nusbaum C."/>
            <person name="Birren B."/>
        </authorList>
    </citation>
    <scope>NUCLEOTIDE SEQUENCE [LARGE SCALE GENOMIC DNA]</scope>
    <source>
        <strain evidence="3 4">CBS 10435</strain>
    </source>
</reference>
<dbReference type="Proteomes" id="UP000092583">
    <property type="component" value="Unassembled WGS sequence"/>
</dbReference>
<protein>
    <submittedName>
        <fullName evidence="3">Uncharacterized protein</fullName>
    </submittedName>
</protein>
<evidence type="ECO:0000313" key="3">
    <source>
        <dbReference type="EMBL" id="OCF59382.1"/>
    </source>
</evidence>
<reference evidence="4" key="2">
    <citation type="submission" date="2013-12" db="EMBL/GenBank/DDBJ databases">
        <title>Evolution of pathogenesis and genome organization in the Tremellales.</title>
        <authorList>
            <person name="Cuomo C."/>
            <person name="Litvintseva A."/>
            <person name="Heitman J."/>
            <person name="Chen Y."/>
            <person name="Sun S."/>
            <person name="Springer D."/>
            <person name="Dromer F."/>
            <person name="Young S."/>
            <person name="Zeng Q."/>
            <person name="Chapman S."/>
            <person name="Gujja S."/>
            <person name="Saif S."/>
            <person name="Birren B."/>
        </authorList>
    </citation>
    <scope>NUCLEOTIDE SEQUENCE [LARGE SCALE GENOMIC DNA]</scope>
    <source>
        <strain evidence="4">CBS 10435</strain>
    </source>
</reference>
<accession>A0A1B9IV10</accession>
<organism evidence="3 4">
    <name type="scientific">Kwoniella mangroviensis CBS 10435</name>
    <dbReference type="NCBI Taxonomy" id="1331196"/>
    <lineage>
        <taxon>Eukaryota</taxon>
        <taxon>Fungi</taxon>
        <taxon>Dikarya</taxon>
        <taxon>Basidiomycota</taxon>
        <taxon>Agaricomycotina</taxon>
        <taxon>Tremellomycetes</taxon>
        <taxon>Tremellales</taxon>
        <taxon>Cryptococcaceae</taxon>
        <taxon>Kwoniella</taxon>
    </lineage>
</organism>